<dbReference type="InterPro" id="IPR025736">
    <property type="entry name" value="PucR_C-HTH_dom"/>
</dbReference>
<dbReference type="Gene3D" id="1.10.10.2840">
    <property type="entry name" value="PucR C-terminal helix-turn-helix domain"/>
    <property type="match status" value="1"/>
</dbReference>
<dbReference type="EMBL" id="CP127294">
    <property type="protein sequence ID" value="WIX79112.1"/>
    <property type="molecule type" value="Genomic_DNA"/>
</dbReference>
<evidence type="ECO:0000256" key="1">
    <source>
        <dbReference type="SAM" id="MobiDB-lite"/>
    </source>
</evidence>
<dbReference type="InterPro" id="IPR051448">
    <property type="entry name" value="CdaR-like_regulators"/>
</dbReference>
<dbReference type="InterPro" id="IPR042070">
    <property type="entry name" value="PucR_C-HTH_sf"/>
</dbReference>
<gene>
    <name evidence="3" type="ORF">QRX50_48665</name>
</gene>
<dbReference type="PANTHER" id="PTHR33744:SF7">
    <property type="entry name" value="PUCR FAMILY TRANSCRIPTIONAL REGULATOR"/>
    <property type="match status" value="1"/>
</dbReference>
<feature type="domain" description="PucR C-terminal helix-turn-helix" evidence="2">
    <location>
        <begin position="133"/>
        <end position="180"/>
    </location>
</feature>
<name>A0A9Y2IG36_9PSEU</name>
<evidence type="ECO:0000313" key="4">
    <source>
        <dbReference type="Proteomes" id="UP001236014"/>
    </source>
</evidence>
<protein>
    <submittedName>
        <fullName evidence="3">Helix-turn-helix domain-containing protein</fullName>
    </submittedName>
</protein>
<reference evidence="3 4" key="1">
    <citation type="submission" date="2023-06" db="EMBL/GenBank/DDBJ databases">
        <authorList>
            <person name="Oyuntsetseg B."/>
            <person name="Kim S.B."/>
        </authorList>
    </citation>
    <scope>NUCLEOTIDE SEQUENCE [LARGE SCALE GENOMIC DNA]</scope>
    <source>
        <strain evidence="3 4">2-15</strain>
    </source>
</reference>
<dbReference type="AlphaFoldDB" id="A0A9Y2IG36"/>
<sequence>MFESITLGGRKTELGAQLVQRPYPGAPEGDADDLRRSVQGNLDYVPRSLHEDRFADVSAPRTTGALRAGKGVPLSVVMAAFRVLFSQIWHSLVLQARTQEHVSDQALVDAASDLWSAHDPFAEEMAAEHSKVLLETLAAWRDSGESASGAAAVLFCHPNTVRHRLRRIEAATGRPLSDPKGNRGDPVGARGRVAGNRAVTNASRGETNASRGETNASRRDLRPPAVVPHAVITGTRTAPDRSWAHRSANPGWACPRGYGGAP</sequence>
<evidence type="ECO:0000259" key="2">
    <source>
        <dbReference type="Pfam" id="PF13556"/>
    </source>
</evidence>
<dbReference type="PANTHER" id="PTHR33744">
    <property type="entry name" value="CARBOHYDRATE DIACID REGULATOR"/>
    <property type="match status" value="1"/>
</dbReference>
<dbReference type="Pfam" id="PF13556">
    <property type="entry name" value="HTH_30"/>
    <property type="match status" value="1"/>
</dbReference>
<proteinExistence type="predicted"/>
<keyword evidence="4" id="KW-1185">Reference proteome</keyword>
<feature type="region of interest" description="Disordered" evidence="1">
    <location>
        <begin position="16"/>
        <end position="35"/>
    </location>
</feature>
<dbReference type="Proteomes" id="UP001236014">
    <property type="component" value="Chromosome"/>
</dbReference>
<feature type="region of interest" description="Disordered" evidence="1">
    <location>
        <begin position="170"/>
        <end position="262"/>
    </location>
</feature>
<organism evidence="3 4">
    <name type="scientific">Amycolatopsis carbonis</name>
    <dbReference type="NCBI Taxonomy" id="715471"/>
    <lineage>
        <taxon>Bacteria</taxon>
        <taxon>Bacillati</taxon>
        <taxon>Actinomycetota</taxon>
        <taxon>Actinomycetes</taxon>
        <taxon>Pseudonocardiales</taxon>
        <taxon>Pseudonocardiaceae</taxon>
        <taxon>Amycolatopsis</taxon>
    </lineage>
</organism>
<evidence type="ECO:0000313" key="3">
    <source>
        <dbReference type="EMBL" id="WIX79112.1"/>
    </source>
</evidence>
<dbReference type="RefSeq" id="WP_285969806.1">
    <property type="nucleotide sequence ID" value="NZ_CP127294.1"/>
</dbReference>
<accession>A0A9Y2IG36</accession>
<feature type="compositionally biased region" description="Polar residues" evidence="1">
    <location>
        <begin position="198"/>
        <end position="215"/>
    </location>
</feature>
<dbReference type="KEGG" id="acab:QRX50_48665"/>